<comment type="caution">
    <text evidence="2">The sequence shown here is derived from an EMBL/GenBank/DDBJ whole genome shotgun (WGS) entry which is preliminary data.</text>
</comment>
<dbReference type="Gene3D" id="3.40.50.2000">
    <property type="entry name" value="Glycogen Phosphorylase B"/>
    <property type="match status" value="2"/>
</dbReference>
<evidence type="ECO:0000313" key="2">
    <source>
        <dbReference type="EMBL" id="RFA37432.1"/>
    </source>
</evidence>
<dbReference type="RefSeq" id="WP_116301768.1">
    <property type="nucleotide sequence ID" value="NZ_NFZV01000006.1"/>
</dbReference>
<evidence type="ECO:0000313" key="3">
    <source>
        <dbReference type="Proteomes" id="UP000256763"/>
    </source>
</evidence>
<gene>
    <name evidence="2" type="ORF">CAL65_09095</name>
</gene>
<sequence length="372" mass="40563">MLNSTKPDLAVLISFSGLGGVERMMLNLLEGIAAEGHAVDLLVIKKLPAGTVLPDNVRVIELGVNHTALALIPLIRYLKRNKPRAMLAAKDRAIRMAALARRLSGNPVYLAGRLGTNLSAALQGRSRLTRSLRLLPMRWFYRQVDHVVAVSDGVATDTLTLTGLPPERISVIRNPVITPSMRQTSTESVSHPWLVETADIPVILGAGRLTEQKDFTTLINAFALLRQREQRPYRLIILGHGKLRRELESLIAALALEEDVSLPGHVANPYSYMAKASVFVLSSRWEGSPNVLTEAMALGVPVVATDCPSGPHELLDGGRYGPLVPVGDAQRLAQAIAHTLEHPPAAEALQDAVKAYRMDFSSRRYLEAMKLA</sequence>
<dbReference type="Pfam" id="PF13692">
    <property type="entry name" value="Glyco_trans_1_4"/>
    <property type="match status" value="1"/>
</dbReference>
<protein>
    <submittedName>
        <fullName evidence="2">Glycosyl transferase</fullName>
    </submittedName>
</protein>
<dbReference type="AlphaFoldDB" id="A0A3E0WWT3"/>
<dbReference type="GO" id="GO:0016757">
    <property type="term" value="F:glycosyltransferase activity"/>
    <property type="evidence" value="ECO:0007669"/>
    <property type="project" value="TreeGrafter"/>
</dbReference>
<accession>A0A3E0WWT3</accession>
<dbReference type="SUPFAM" id="SSF53756">
    <property type="entry name" value="UDP-Glycosyltransferase/glycogen phosphorylase"/>
    <property type="match status" value="1"/>
</dbReference>
<dbReference type="EMBL" id="NFZW01000007">
    <property type="protein sequence ID" value="RFA37432.1"/>
    <property type="molecule type" value="Genomic_DNA"/>
</dbReference>
<evidence type="ECO:0000259" key="1">
    <source>
        <dbReference type="Pfam" id="PF13439"/>
    </source>
</evidence>
<dbReference type="PANTHER" id="PTHR12526">
    <property type="entry name" value="GLYCOSYLTRANSFERASE"/>
    <property type="match status" value="1"/>
</dbReference>
<reference evidence="3" key="1">
    <citation type="submission" date="2017-05" db="EMBL/GenBank/DDBJ databases">
        <authorList>
            <person name="Sharma S."/>
            <person name="Sidhu C."/>
            <person name="Pinnaka A.K."/>
        </authorList>
    </citation>
    <scope>NUCLEOTIDE SEQUENCE [LARGE SCALE GENOMIC DNA]</scope>
    <source>
        <strain evidence="3">AK93</strain>
    </source>
</reference>
<dbReference type="CDD" id="cd03811">
    <property type="entry name" value="GT4_GT28_WabH-like"/>
    <property type="match status" value="1"/>
</dbReference>
<keyword evidence="3" id="KW-1185">Reference proteome</keyword>
<name>A0A3E0WWT3_9GAMM</name>
<dbReference type="Proteomes" id="UP000256763">
    <property type="component" value="Unassembled WGS sequence"/>
</dbReference>
<organism evidence="2 3">
    <name type="scientific">Alkalilimnicola ehrlichii</name>
    <dbReference type="NCBI Taxonomy" id="351052"/>
    <lineage>
        <taxon>Bacteria</taxon>
        <taxon>Pseudomonadati</taxon>
        <taxon>Pseudomonadota</taxon>
        <taxon>Gammaproteobacteria</taxon>
        <taxon>Chromatiales</taxon>
        <taxon>Ectothiorhodospiraceae</taxon>
        <taxon>Alkalilimnicola</taxon>
    </lineage>
</organism>
<dbReference type="InterPro" id="IPR028098">
    <property type="entry name" value="Glyco_trans_4-like_N"/>
</dbReference>
<proteinExistence type="predicted"/>
<dbReference type="PANTHER" id="PTHR12526:SF638">
    <property type="entry name" value="SPORE COAT PROTEIN SA"/>
    <property type="match status" value="1"/>
</dbReference>
<dbReference type="Pfam" id="PF13439">
    <property type="entry name" value="Glyco_transf_4"/>
    <property type="match status" value="1"/>
</dbReference>
<keyword evidence="2" id="KW-0808">Transferase</keyword>
<dbReference type="OrthoDB" id="9792269at2"/>
<feature type="domain" description="Glycosyltransferase subfamily 4-like N-terminal" evidence="1">
    <location>
        <begin position="19"/>
        <end position="176"/>
    </location>
</feature>